<gene>
    <name evidence="1" type="ORF">DERF_013231</name>
</gene>
<sequence length="27" mass="3144">MLLKHDEFAPGQTVMRIDINTKRMAVK</sequence>
<organism evidence="1 2">
    <name type="scientific">Dermatophagoides farinae</name>
    <name type="common">American house dust mite</name>
    <dbReference type="NCBI Taxonomy" id="6954"/>
    <lineage>
        <taxon>Eukaryota</taxon>
        <taxon>Metazoa</taxon>
        <taxon>Ecdysozoa</taxon>
        <taxon>Arthropoda</taxon>
        <taxon>Chelicerata</taxon>
        <taxon>Arachnida</taxon>
        <taxon>Acari</taxon>
        <taxon>Acariformes</taxon>
        <taxon>Sarcoptiformes</taxon>
        <taxon>Astigmata</taxon>
        <taxon>Psoroptidia</taxon>
        <taxon>Analgoidea</taxon>
        <taxon>Pyroglyphidae</taxon>
        <taxon>Dermatophagoidinae</taxon>
        <taxon>Dermatophagoides</taxon>
    </lineage>
</organism>
<comment type="caution">
    <text evidence="1">The sequence shown here is derived from an EMBL/GenBank/DDBJ whole genome shotgun (WGS) entry which is preliminary data.</text>
</comment>
<evidence type="ECO:0000313" key="2">
    <source>
        <dbReference type="Proteomes" id="UP000790347"/>
    </source>
</evidence>
<keyword evidence="2" id="KW-1185">Reference proteome</keyword>
<reference evidence="1" key="2">
    <citation type="journal article" date="2022" name="Res Sq">
        <title>Comparative Genomics Reveals Insights into the Divergent Evolution of Astigmatic Mites and Household Pest Adaptations.</title>
        <authorList>
            <person name="Xiong Q."/>
            <person name="Wan A.T.-Y."/>
            <person name="Liu X.-Y."/>
            <person name="Fung C.S.-H."/>
            <person name="Xiao X."/>
            <person name="Malainual N."/>
            <person name="Hou J."/>
            <person name="Wang L."/>
            <person name="Wang M."/>
            <person name="Yang K."/>
            <person name="Cui Y."/>
            <person name="Leung E."/>
            <person name="Nong W."/>
            <person name="Shin S.-K."/>
            <person name="Au S."/>
            <person name="Jeong K.Y."/>
            <person name="Chew F.T."/>
            <person name="Hui J."/>
            <person name="Leung T.F."/>
            <person name="Tungtrongchitr A."/>
            <person name="Zhong N."/>
            <person name="Liu Z."/>
            <person name="Tsui S."/>
        </authorList>
    </citation>
    <scope>NUCLEOTIDE SEQUENCE</scope>
    <source>
        <strain evidence="1">Derf</strain>
        <tissue evidence="1">Whole organism</tissue>
    </source>
</reference>
<evidence type="ECO:0000313" key="1">
    <source>
        <dbReference type="EMBL" id="KAH9497226.1"/>
    </source>
</evidence>
<reference evidence="1" key="1">
    <citation type="submission" date="2013-05" db="EMBL/GenBank/DDBJ databases">
        <authorList>
            <person name="Yim A.K.Y."/>
            <person name="Chan T.F."/>
            <person name="Ji K.M."/>
            <person name="Liu X.Y."/>
            <person name="Zhou J.W."/>
            <person name="Li R.Q."/>
            <person name="Yang K.Y."/>
            <person name="Li J."/>
            <person name="Li M."/>
            <person name="Law P.T.W."/>
            <person name="Wu Y.L."/>
            <person name="Cai Z.L."/>
            <person name="Qin H."/>
            <person name="Bao Y."/>
            <person name="Leung R.K.K."/>
            <person name="Ng P.K.S."/>
            <person name="Zou J."/>
            <person name="Zhong X.J."/>
            <person name="Ran P.X."/>
            <person name="Zhong N.S."/>
            <person name="Liu Z.G."/>
            <person name="Tsui S.K.W."/>
        </authorList>
    </citation>
    <scope>NUCLEOTIDE SEQUENCE</scope>
    <source>
        <strain evidence="1">Derf</strain>
        <tissue evidence="1">Whole organism</tissue>
    </source>
</reference>
<protein>
    <submittedName>
        <fullName evidence="1">Uncharacterized protein</fullName>
    </submittedName>
</protein>
<dbReference type="EMBL" id="ASGP02000007">
    <property type="protein sequence ID" value="KAH9497226.1"/>
    <property type="molecule type" value="Genomic_DNA"/>
</dbReference>
<dbReference type="AlphaFoldDB" id="A0A922HLN3"/>
<dbReference type="Proteomes" id="UP000790347">
    <property type="component" value="Unassembled WGS sequence"/>
</dbReference>
<proteinExistence type="predicted"/>
<name>A0A922HLN3_DERFA</name>
<accession>A0A922HLN3</accession>